<gene>
    <name evidence="3" type="primary">enpp4</name>
    <name evidence="3" type="ORF">GWK47_041159</name>
</gene>
<evidence type="ECO:0000256" key="1">
    <source>
        <dbReference type="SAM" id="Phobius"/>
    </source>
</evidence>
<dbReference type="Gene3D" id="3.30.1360.180">
    <property type="match status" value="1"/>
</dbReference>
<feature type="chain" id="PRO_5035320692" evidence="2">
    <location>
        <begin position="22"/>
        <end position="439"/>
    </location>
</feature>
<dbReference type="InterPro" id="IPR017850">
    <property type="entry name" value="Alkaline_phosphatase_core_sf"/>
</dbReference>
<name>A0A8J4YI53_CHIOP</name>
<dbReference type="Pfam" id="PF01663">
    <property type="entry name" value="Phosphodiest"/>
    <property type="match status" value="1"/>
</dbReference>
<keyword evidence="1" id="KW-0472">Membrane</keyword>
<dbReference type="PANTHER" id="PTHR10151:SF120">
    <property type="entry name" value="BIS(5'-ADENOSYL)-TRIPHOSPHATASE"/>
    <property type="match status" value="1"/>
</dbReference>
<evidence type="ECO:0000256" key="2">
    <source>
        <dbReference type="SAM" id="SignalP"/>
    </source>
</evidence>
<feature type="signal peptide" evidence="2">
    <location>
        <begin position="1"/>
        <end position="21"/>
    </location>
</feature>
<dbReference type="PANTHER" id="PTHR10151">
    <property type="entry name" value="ECTONUCLEOTIDE PYROPHOSPHATASE/PHOSPHODIESTERASE"/>
    <property type="match status" value="1"/>
</dbReference>
<dbReference type="InterPro" id="IPR002591">
    <property type="entry name" value="Phosphodiest/P_Trfase"/>
</dbReference>
<keyword evidence="4" id="KW-1185">Reference proteome</keyword>
<keyword evidence="1" id="KW-1133">Transmembrane helix</keyword>
<dbReference type="Proteomes" id="UP000770661">
    <property type="component" value="Unassembled WGS sequence"/>
</dbReference>
<dbReference type="GO" id="GO:0016787">
    <property type="term" value="F:hydrolase activity"/>
    <property type="evidence" value="ECO:0007669"/>
    <property type="project" value="UniProtKB-ARBA"/>
</dbReference>
<dbReference type="CDD" id="cd16018">
    <property type="entry name" value="Enpp"/>
    <property type="match status" value="1"/>
</dbReference>
<dbReference type="AlphaFoldDB" id="A0A8J4YI53"/>
<organism evidence="3 4">
    <name type="scientific">Chionoecetes opilio</name>
    <name type="common">Atlantic snow crab</name>
    <name type="synonym">Cancer opilio</name>
    <dbReference type="NCBI Taxonomy" id="41210"/>
    <lineage>
        <taxon>Eukaryota</taxon>
        <taxon>Metazoa</taxon>
        <taxon>Ecdysozoa</taxon>
        <taxon>Arthropoda</taxon>
        <taxon>Crustacea</taxon>
        <taxon>Multicrustacea</taxon>
        <taxon>Malacostraca</taxon>
        <taxon>Eumalacostraca</taxon>
        <taxon>Eucarida</taxon>
        <taxon>Decapoda</taxon>
        <taxon>Pleocyemata</taxon>
        <taxon>Brachyura</taxon>
        <taxon>Eubrachyura</taxon>
        <taxon>Majoidea</taxon>
        <taxon>Majidae</taxon>
        <taxon>Chionoecetes</taxon>
    </lineage>
</organism>
<dbReference type="OrthoDB" id="415411at2759"/>
<keyword evidence="2" id="KW-0732">Signal</keyword>
<evidence type="ECO:0000313" key="4">
    <source>
        <dbReference type="Proteomes" id="UP000770661"/>
    </source>
</evidence>
<protein>
    <submittedName>
        <fullName evidence="3">Bis(5'-adenosyl)-triphosphatase enpp4</fullName>
    </submittedName>
</protein>
<keyword evidence="1" id="KW-0812">Transmembrane</keyword>
<feature type="transmembrane region" description="Helical" evidence="1">
    <location>
        <begin position="417"/>
        <end position="434"/>
    </location>
</feature>
<reference evidence="3" key="1">
    <citation type="submission" date="2020-07" db="EMBL/GenBank/DDBJ databases">
        <title>The High-quality genome of the commercially important snow crab, Chionoecetes opilio.</title>
        <authorList>
            <person name="Jeong J.-H."/>
            <person name="Ryu S."/>
        </authorList>
    </citation>
    <scope>NUCLEOTIDE SEQUENCE</scope>
    <source>
        <strain evidence="3">MADBK_172401_WGS</strain>
        <tissue evidence="3">Digestive gland</tissue>
    </source>
</reference>
<dbReference type="EMBL" id="JACEEZ010007257">
    <property type="protein sequence ID" value="KAG0724191.1"/>
    <property type="molecule type" value="Genomic_DNA"/>
</dbReference>
<sequence length="439" mass="49268">MNTLVLAYLVMQFVTHWKCLGGVPQLVVVSLDGFPKEQLSRHPWEHLTWVYAHGSHPRRFINQFPTKSFPNHFSIATGLYQESHGVVGNTVFDPNLKRILTIKDHELFTQNPGVMPLWTLNEQLGGHSGCIMWPGCDGPFNGRNVTYWEPYRGNATLTELVDLAVKWLTDSMTPANLVFVYHNQPDLAGHVYGPDSSYYSDELKKVDAGIGYLFQMLQLRGLRQSVDVVILSDHGTASVSAQTGIIDLNTVLNRNCIPSPAPPRCLISGLFKKDLYVYAKLQNGSRANHYRVFLKENPHMQAWHYKDNPRISSITLVAEIGYVFQDFRKYIKGYQEEGYPGLTETFGDHGYEVDNPSMEPIFVAVGPSFRKKFIAEDFSNVDVYPLVCVLLGLPPGPNNGSLDAINTMLARSIPLQLMPPILVALGTLVLWMLLSTQVT</sequence>
<comment type="caution">
    <text evidence="3">The sequence shown here is derived from an EMBL/GenBank/DDBJ whole genome shotgun (WGS) entry which is preliminary data.</text>
</comment>
<accession>A0A8J4YI53</accession>
<proteinExistence type="predicted"/>
<dbReference type="SUPFAM" id="SSF53649">
    <property type="entry name" value="Alkaline phosphatase-like"/>
    <property type="match status" value="1"/>
</dbReference>
<dbReference type="Gene3D" id="3.40.720.10">
    <property type="entry name" value="Alkaline Phosphatase, subunit A"/>
    <property type="match status" value="1"/>
</dbReference>
<evidence type="ECO:0000313" key="3">
    <source>
        <dbReference type="EMBL" id="KAG0724191.1"/>
    </source>
</evidence>